<reference evidence="1 2" key="1">
    <citation type="submission" date="2024-03" db="EMBL/GenBank/DDBJ databases">
        <title>Novel species of the genus Variovorax.</title>
        <authorList>
            <person name="Liu Q."/>
            <person name="Xin Y.-H."/>
        </authorList>
    </citation>
    <scope>NUCLEOTIDE SEQUENCE [LARGE SCALE GENOMIC DNA]</scope>
    <source>
        <strain evidence="1 2">KACC 18899</strain>
    </source>
</reference>
<dbReference type="Proteomes" id="UP001365846">
    <property type="component" value="Unassembled WGS sequence"/>
</dbReference>
<evidence type="ECO:0000313" key="1">
    <source>
        <dbReference type="EMBL" id="MEJ8816118.1"/>
    </source>
</evidence>
<dbReference type="RefSeq" id="WP_340361312.1">
    <property type="nucleotide sequence ID" value="NZ_JBBKZU010000031.1"/>
</dbReference>
<comment type="caution">
    <text evidence="1">The sequence shown here is derived from an EMBL/GenBank/DDBJ whole genome shotgun (WGS) entry which is preliminary data.</text>
</comment>
<gene>
    <name evidence="1" type="ORF">WKW77_34060</name>
</gene>
<protein>
    <submittedName>
        <fullName evidence="1">DUF2958 domain-containing protein</fullName>
    </submittedName>
</protein>
<organism evidence="1 2">
    <name type="scientific">Variovorax ureilyticus</name>
    <dbReference type="NCBI Taxonomy" id="1836198"/>
    <lineage>
        <taxon>Bacteria</taxon>
        <taxon>Pseudomonadati</taxon>
        <taxon>Pseudomonadota</taxon>
        <taxon>Betaproteobacteria</taxon>
        <taxon>Burkholderiales</taxon>
        <taxon>Comamonadaceae</taxon>
        <taxon>Variovorax</taxon>
    </lineage>
</organism>
<dbReference type="EMBL" id="JBBKZU010000031">
    <property type="protein sequence ID" value="MEJ8816118.1"/>
    <property type="molecule type" value="Genomic_DNA"/>
</dbReference>
<dbReference type="Pfam" id="PF11171">
    <property type="entry name" value="DUF2958"/>
    <property type="match status" value="1"/>
</dbReference>
<keyword evidence="2" id="KW-1185">Reference proteome</keyword>
<name>A0ABU8VRB0_9BURK</name>
<dbReference type="InterPro" id="IPR021341">
    <property type="entry name" value="DUF2958"/>
</dbReference>
<accession>A0ABU8VRB0</accession>
<sequence length="138" mass="15460">MATTTTCIVPARSTSLRLSPFPFITDEQFDLLLANGLISREHQQRDAHFDPAPVVKLYLPGSDFAWLIAELDPEAPTLGWGLIDLGVGFPELGFVDLQEIHEVCAKRRVFIAQDWHFRPAKSVGQYARDARRAGRIVT</sequence>
<proteinExistence type="predicted"/>
<evidence type="ECO:0000313" key="2">
    <source>
        <dbReference type="Proteomes" id="UP001365846"/>
    </source>
</evidence>